<dbReference type="Gene3D" id="3.40.50.300">
    <property type="entry name" value="P-loop containing nucleotide triphosphate hydrolases"/>
    <property type="match status" value="1"/>
</dbReference>
<reference evidence="3 4" key="1">
    <citation type="submission" date="2021-03" db="EMBL/GenBank/DDBJ databases">
        <title>Sequencing the genomes of 1000 actinobacteria strains.</title>
        <authorList>
            <person name="Klenk H.-P."/>
        </authorList>
    </citation>
    <scope>NUCLEOTIDE SEQUENCE [LARGE SCALE GENOMIC DNA]</scope>
    <source>
        <strain evidence="3 4">DSM 41480</strain>
    </source>
</reference>
<feature type="compositionally biased region" description="Low complexity" evidence="1">
    <location>
        <begin position="659"/>
        <end position="673"/>
    </location>
</feature>
<protein>
    <submittedName>
        <fullName evidence="3">GTP-binding protein EngB required for normal cell division</fullName>
    </submittedName>
</protein>
<comment type="caution">
    <text evidence="3">The sequence shown here is derived from an EMBL/GenBank/DDBJ whole genome shotgun (WGS) entry which is preliminary data.</text>
</comment>
<gene>
    <name evidence="3" type="ORF">JO379_000554</name>
</gene>
<keyword evidence="3" id="KW-0132">Cell division</keyword>
<proteinExistence type="predicted"/>
<dbReference type="SUPFAM" id="SSF52540">
    <property type="entry name" value="P-loop containing nucleoside triphosphate hydrolases"/>
    <property type="match status" value="1"/>
</dbReference>
<accession>A0ABS4XXH7</accession>
<keyword evidence="4" id="KW-1185">Reference proteome</keyword>
<dbReference type="GO" id="GO:0051301">
    <property type="term" value="P:cell division"/>
    <property type="evidence" value="ECO:0007669"/>
    <property type="project" value="UniProtKB-KW"/>
</dbReference>
<dbReference type="GeneID" id="91567434"/>
<evidence type="ECO:0000259" key="2">
    <source>
        <dbReference type="Pfam" id="PF00350"/>
    </source>
</evidence>
<dbReference type="EMBL" id="JAGIOH010000001">
    <property type="protein sequence ID" value="MBP2401085.1"/>
    <property type="molecule type" value="Genomic_DNA"/>
</dbReference>
<dbReference type="RefSeq" id="WP_209513603.1">
    <property type="nucleotide sequence ID" value="NZ_JAGIOH010000001.1"/>
</dbReference>
<dbReference type="PANTHER" id="PTHR43681">
    <property type="entry name" value="TRANSMEMBRANE GTPASE FZO"/>
    <property type="match status" value="1"/>
</dbReference>
<dbReference type="Proteomes" id="UP001519291">
    <property type="component" value="Unassembled WGS sequence"/>
</dbReference>
<feature type="domain" description="Dynamin N-terminal" evidence="2">
    <location>
        <begin position="54"/>
        <end position="217"/>
    </location>
</feature>
<sequence length="685" mass="74228">MNHSVRDNAFGRLRADVLAAFPRLTEELSDELGPRGRERLEQSRSRLERGTCHVVVGGEFKHGKSTLLNALVERPGLFPVDADVATNVVCTLAWGPRERARVHLGDPAPADRAGRHTEIDLADLGAYVTEQGNPRNHKRVRLVEVRAPVPRLESGLVLVDTPGVGSVDPEHTAATRSFLDRADGLVFACDALDPLTTYELDFLDEALKACDVVIVAVTKTDKVRDASPLVDDAREKIAARTGRPAGSLVVVPVSAFRKLTWLRHRQRAADGEGGRTDDRLLAASGFPELDHALWGGLATAAGADQLRRALDGLADALATAGSPTANELAALESDESLRRLRHDIAGTTARIERLTAGGAEWRTELRQRFELDNRRTRTGLQEAFDAVSRRYQEAVAGGCDPGSEELAGEVAAGMLHALTEAHERLATVAVTLMREFAERTSLRLTPPEVPPPPFTPAVTVPTVPLGVRPARAFDLLRSGWSTGMAGLGAGGLVGFVEPVTGFTVAACLGVTGVVQGIRNHREDLRERAERERAARLLHLVSQEIAANRRHATEAFRQAYGDTAQTLTQELGAQLAAQRESLAESGRRLQEATSRTEEQLAGRRGELLARHQRHRLMQGELDRLRSRIEQSATPPPRLPPRPPARQPTCPADRPRDTADSPDSSPGSPDLSPDPHGLFDPGQFDAP</sequence>
<dbReference type="InterPro" id="IPR045063">
    <property type="entry name" value="Dynamin_N"/>
</dbReference>
<dbReference type="InterPro" id="IPR027417">
    <property type="entry name" value="P-loop_NTPase"/>
</dbReference>
<organism evidence="3 4">
    <name type="scientific">Streptomyces syringium</name>
    <dbReference type="NCBI Taxonomy" id="76729"/>
    <lineage>
        <taxon>Bacteria</taxon>
        <taxon>Bacillati</taxon>
        <taxon>Actinomycetota</taxon>
        <taxon>Actinomycetes</taxon>
        <taxon>Kitasatosporales</taxon>
        <taxon>Streptomycetaceae</taxon>
        <taxon>Streptomyces</taxon>
    </lineage>
</organism>
<feature type="compositionally biased region" description="Pro residues" evidence="1">
    <location>
        <begin position="632"/>
        <end position="644"/>
    </location>
</feature>
<evidence type="ECO:0000313" key="3">
    <source>
        <dbReference type="EMBL" id="MBP2401085.1"/>
    </source>
</evidence>
<feature type="region of interest" description="Disordered" evidence="1">
    <location>
        <begin position="581"/>
        <end position="605"/>
    </location>
</feature>
<dbReference type="Pfam" id="PF00350">
    <property type="entry name" value="Dynamin_N"/>
    <property type="match status" value="1"/>
</dbReference>
<dbReference type="PANTHER" id="PTHR43681:SF1">
    <property type="entry name" value="SARCALUMENIN"/>
    <property type="match status" value="1"/>
</dbReference>
<feature type="region of interest" description="Disordered" evidence="1">
    <location>
        <begin position="629"/>
        <end position="685"/>
    </location>
</feature>
<name>A0ABS4XXH7_9ACTN</name>
<dbReference type="InterPro" id="IPR051943">
    <property type="entry name" value="TRAFAC_Dynamin-like_GTPase"/>
</dbReference>
<evidence type="ECO:0000256" key="1">
    <source>
        <dbReference type="SAM" id="MobiDB-lite"/>
    </source>
</evidence>
<keyword evidence="3" id="KW-0131">Cell cycle</keyword>
<evidence type="ECO:0000313" key="4">
    <source>
        <dbReference type="Proteomes" id="UP001519291"/>
    </source>
</evidence>